<dbReference type="InterPro" id="IPR036051">
    <property type="entry name" value="KRAB_dom_sf"/>
</dbReference>
<dbReference type="AlphaFoldDB" id="A0AA40LNT7"/>
<dbReference type="FunFam" id="3.30.160.60:FF:002343">
    <property type="entry name" value="Zinc finger protein 33A"/>
    <property type="match status" value="1"/>
</dbReference>
<proteinExistence type="inferred from homology"/>
<dbReference type="PROSITE" id="PS00028">
    <property type="entry name" value="ZINC_FINGER_C2H2_1"/>
    <property type="match status" value="2"/>
</dbReference>
<evidence type="ECO:0000256" key="3">
    <source>
        <dbReference type="ARBA" id="ARBA00022723"/>
    </source>
</evidence>
<dbReference type="InterPro" id="IPR003655">
    <property type="entry name" value="aKRAB"/>
</dbReference>
<dbReference type="FunFam" id="3.30.160.60:FF:001437">
    <property type="entry name" value="Zinc finger protein 594"/>
    <property type="match status" value="1"/>
</dbReference>
<dbReference type="InterPro" id="IPR001909">
    <property type="entry name" value="KRAB"/>
</dbReference>
<dbReference type="SMART" id="SM00355">
    <property type="entry name" value="ZnF_C2H2"/>
    <property type="match status" value="2"/>
</dbReference>
<dbReference type="Gene3D" id="3.30.160.60">
    <property type="entry name" value="Classic Zinc Finger"/>
    <property type="match status" value="3"/>
</dbReference>
<keyword evidence="7" id="KW-0238">DNA-binding</keyword>
<dbReference type="SMART" id="SM00349">
    <property type="entry name" value="KRAB"/>
    <property type="match status" value="1"/>
</dbReference>
<keyword evidence="4" id="KW-0677">Repeat</keyword>
<dbReference type="PROSITE" id="PS50806">
    <property type="entry name" value="KRAB_RELATED"/>
    <property type="match status" value="1"/>
</dbReference>
<dbReference type="Gene3D" id="6.10.140.140">
    <property type="match status" value="1"/>
</dbReference>
<dbReference type="GO" id="GO:0005634">
    <property type="term" value="C:nucleus"/>
    <property type="evidence" value="ECO:0007669"/>
    <property type="project" value="UniProtKB-SubCell"/>
</dbReference>
<dbReference type="SUPFAM" id="SSF57667">
    <property type="entry name" value="beta-beta-alpha zinc fingers"/>
    <property type="match status" value="1"/>
</dbReference>
<comment type="similarity">
    <text evidence="2">Belongs to the krueppel C2H2-type zinc-finger protein family.</text>
</comment>
<keyword evidence="3" id="KW-0479">Metal-binding</keyword>
<dbReference type="GO" id="GO:0000977">
    <property type="term" value="F:RNA polymerase II transcription regulatory region sequence-specific DNA binding"/>
    <property type="evidence" value="ECO:0007669"/>
    <property type="project" value="TreeGrafter"/>
</dbReference>
<dbReference type="InterPro" id="IPR013087">
    <property type="entry name" value="Znf_C2H2_type"/>
</dbReference>
<comment type="caution">
    <text evidence="13">The sequence shown here is derived from an EMBL/GenBank/DDBJ whole genome shotgun (WGS) entry which is preliminary data.</text>
</comment>
<evidence type="ECO:0000256" key="7">
    <source>
        <dbReference type="ARBA" id="ARBA00023125"/>
    </source>
</evidence>
<sequence>MAASTQRHGAEAGVTFEDIALYFSREEWSLLDEDQRQLYLNVMLENFELLSSLGMEPANPAFALTKNVISNLFVHGVTPNQLSHTGEKPYKCSECGKSFARSISLQGHQRLHTGERPYECHECGKSFTWSSALHCHQRVHTGEEPYKCNECGKLPQPAGSSNGGTEAAHLRE</sequence>
<dbReference type="SUPFAM" id="SSF109640">
    <property type="entry name" value="KRAB domain (Kruppel-associated box)"/>
    <property type="match status" value="1"/>
</dbReference>
<keyword evidence="6" id="KW-0862">Zinc</keyword>
<keyword evidence="5 9" id="KW-0863">Zinc-finger</keyword>
<dbReference type="InterPro" id="IPR036236">
    <property type="entry name" value="Znf_C2H2_sf"/>
</dbReference>
<dbReference type="PANTHER" id="PTHR24381:SF393">
    <property type="entry name" value="CHROMATIN-LINKED ADAPTOR FOR MSL PROTEINS, ISOFORM B"/>
    <property type="match status" value="1"/>
</dbReference>
<evidence type="ECO:0000256" key="5">
    <source>
        <dbReference type="ARBA" id="ARBA00022771"/>
    </source>
</evidence>
<dbReference type="CDD" id="cd07765">
    <property type="entry name" value="KRAB_A-box"/>
    <property type="match status" value="1"/>
</dbReference>
<organism evidence="13 14">
    <name type="scientific">Cnephaeus nilssonii</name>
    <name type="common">Northern bat</name>
    <name type="synonym">Eptesicus nilssonii</name>
    <dbReference type="NCBI Taxonomy" id="3371016"/>
    <lineage>
        <taxon>Eukaryota</taxon>
        <taxon>Metazoa</taxon>
        <taxon>Chordata</taxon>
        <taxon>Craniata</taxon>
        <taxon>Vertebrata</taxon>
        <taxon>Euteleostomi</taxon>
        <taxon>Mammalia</taxon>
        <taxon>Eutheria</taxon>
        <taxon>Laurasiatheria</taxon>
        <taxon>Chiroptera</taxon>
        <taxon>Yangochiroptera</taxon>
        <taxon>Vespertilionidae</taxon>
        <taxon>Cnephaeus</taxon>
    </lineage>
</organism>
<dbReference type="PROSITE" id="PS50157">
    <property type="entry name" value="ZINC_FINGER_C2H2_2"/>
    <property type="match status" value="2"/>
</dbReference>
<evidence type="ECO:0000259" key="11">
    <source>
        <dbReference type="PROSITE" id="PS50805"/>
    </source>
</evidence>
<evidence type="ECO:0000259" key="12">
    <source>
        <dbReference type="PROSITE" id="PS50806"/>
    </source>
</evidence>
<dbReference type="Pfam" id="PF01352">
    <property type="entry name" value="KRAB"/>
    <property type="match status" value="1"/>
</dbReference>
<evidence type="ECO:0000256" key="8">
    <source>
        <dbReference type="ARBA" id="ARBA00023242"/>
    </source>
</evidence>
<protein>
    <submittedName>
        <fullName evidence="13">Uncharacterized protein</fullName>
    </submittedName>
</protein>
<name>A0AA40LNT7_CNENI</name>
<evidence type="ECO:0000256" key="6">
    <source>
        <dbReference type="ARBA" id="ARBA00022833"/>
    </source>
</evidence>
<feature type="domain" description="KRAB" evidence="11">
    <location>
        <begin position="14"/>
        <end position="92"/>
    </location>
</feature>
<dbReference type="GO" id="GO:0000981">
    <property type="term" value="F:DNA-binding transcription factor activity, RNA polymerase II-specific"/>
    <property type="evidence" value="ECO:0007669"/>
    <property type="project" value="TreeGrafter"/>
</dbReference>
<keyword evidence="14" id="KW-1185">Reference proteome</keyword>
<evidence type="ECO:0000313" key="14">
    <source>
        <dbReference type="Proteomes" id="UP001177744"/>
    </source>
</evidence>
<evidence type="ECO:0000256" key="2">
    <source>
        <dbReference type="ARBA" id="ARBA00006991"/>
    </source>
</evidence>
<evidence type="ECO:0000313" key="13">
    <source>
        <dbReference type="EMBL" id="KAK1338627.1"/>
    </source>
</evidence>
<evidence type="ECO:0000256" key="4">
    <source>
        <dbReference type="ARBA" id="ARBA00022737"/>
    </source>
</evidence>
<dbReference type="PANTHER" id="PTHR24381">
    <property type="entry name" value="ZINC FINGER PROTEIN"/>
    <property type="match status" value="1"/>
</dbReference>
<reference evidence="13" key="1">
    <citation type="submission" date="2023-06" db="EMBL/GenBank/DDBJ databases">
        <title>Reference genome for the Northern bat (Eptesicus nilssonii), a most northern bat species.</title>
        <authorList>
            <person name="Laine V.N."/>
            <person name="Pulliainen A.T."/>
            <person name="Lilley T.M."/>
        </authorList>
    </citation>
    <scope>NUCLEOTIDE SEQUENCE</scope>
    <source>
        <strain evidence="13">BLF_Eptnil</strain>
        <tissue evidence="13">Kidney</tissue>
    </source>
</reference>
<evidence type="ECO:0000256" key="9">
    <source>
        <dbReference type="PROSITE-ProRule" id="PRU00042"/>
    </source>
</evidence>
<comment type="subcellular location">
    <subcellularLocation>
        <location evidence="1">Nucleus</location>
    </subcellularLocation>
</comment>
<dbReference type="Pfam" id="PF00096">
    <property type="entry name" value="zf-C2H2"/>
    <property type="match status" value="1"/>
</dbReference>
<dbReference type="Proteomes" id="UP001177744">
    <property type="component" value="Unassembled WGS sequence"/>
</dbReference>
<dbReference type="EMBL" id="JAULJE010000009">
    <property type="protein sequence ID" value="KAK1338627.1"/>
    <property type="molecule type" value="Genomic_DNA"/>
</dbReference>
<evidence type="ECO:0000256" key="1">
    <source>
        <dbReference type="ARBA" id="ARBA00004123"/>
    </source>
</evidence>
<feature type="domain" description="KRAB-related" evidence="12">
    <location>
        <begin position="11"/>
        <end position="75"/>
    </location>
</feature>
<gene>
    <name evidence="13" type="ORF">QTO34_019281</name>
</gene>
<evidence type="ECO:0000259" key="10">
    <source>
        <dbReference type="PROSITE" id="PS50157"/>
    </source>
</evidence>
<accession>A0AA40LNT7</accession>
<keyword evidence="8" id="KW-0539">Nucleus</keyword>
<dbReference type="PROSITE" id="PS50805">
    <property type="entry name" value="KRAB"/>
    <property type="match status" value="1"/>
</dbReference>
<feature type="domain" description="C2H2-type" evidence="10">
    <location>
        <begin position="90"/>
        <end position="117"/>
    </location>
</feature>
<dbReference type="GO" id="GO:0008270">
    <property type="term" value="F:zinc ion binding"/>
    <property type="evidence" value="ECO:0007669"/>
    <property type="project" value="UniProtKB-KW"/>
</dbReference>
<feature type="domain" description="C2H2-type" evidence="10">
    <location>
        <begin position="118"/>
        <end position="145"/>
    </location>
</feature>